<proteinExistence type="predicted"/>
<sequence length="185" mass="21122">MNVQQLPSSSGSSRFSMDPAVYQEFIPAAMRNNQQHQQQQRFPRGIRSNFSSGLFPQGPPPMRPPRFYYSRPLAPQYMVPRRGGPRYSPATMRPPYAPAFSPEFHPQLIKQGGNNEPPKDCICERDDMMIVCQRCGTELFGRIQRQCPAHPKRIQLMDHSECANKFCRSLQLVEVPVVNSNNDKA</sequence>
<dbReference type="WBParaSite" id="ES5_v2.g17600.t1">
    <property type="protein sequence ID" value="ES5_v2.g17600.t1"/>
    <property type="gene ID" value="ES5_v2.g17600"/>
</dbReference>
<evidence type="ECO:0000313" key="2">
    <source>
        <dbReference type="WBParaSite" id="ES5_v2.g17600.t1"/>
    </source>
</evidence>
<protein>
    <submittedName>
        <fullName evidence="2">Uncharacterized protein</fullName>
    </submittedName>
</protein>
<evidence type="ECO:0000313" key="1">
    <source>
        <dbReference type="Proteomes" id="UP000887579"/>
    </source>
</evidence>
<reference evidence="2" key="1">
    <citation type="submission" date="2022-11" db="UniProtKB">
        <authorList>
            <consortium name="WormBaseParasite"/>
        </authorList>
    </citation>
    <scope>IDENTIFICATION</scope>
</reference>
<dbReference type="Proteomes" id="UP000887579">
    <property type="component" value="Unplaced"/>
</dbReference>
<organism evidence="1 2">
    <name type="scientific">Panagrolaimus sp. ES5</name>
    <dbReference type="NCBI Taxonomy" id="591445"/>
    <lineage>
        <taxon>Eukaryota</taxon>
        <taxon>Metazoa</taxon>
        <taxon>Ecdysozoa</taxon>
        <taxon>Nematoda</taxon>
        <taxon>Chromadorea</taxon>
        <taxon>Rhabditida</taxon>
        <taxon>Tylenchina</taxon>
        <taxon>Panagrolaimomorpha</taxon>
        <taxon>Panagrolaimoidea</taxon>
        <taxon>Panagrolaimidae</taxon>
        <taxon>Panagrolaimus</taxon>
    </lineage>
</organism>
<accession>A0AC34FJT3</accession>
<name>A0AC34FJT3_9BILA</name>